<comment type="similarity">
    <text evidence="1">Belongs to the cytidine and deoxycytidylate deaminase family. ADAT2 subfamily.</text>
</comment>
<dbReference type="SUPFAM" id="SSF53927">
    <property type="entry name" value="Cytidine deaminase-like"/>
    <property type="match status" value="1"/>
</dbReference>
<feature type="active site" description="Proton donor" evidence="8">
    <location>
        <position position="60"/>
    </location>
</feature>
<evidence type="ECO:0000256" key="2">
    <source>
        <dbReference type="ARBA" id="ARBA00011738"/>
    </source>
</evidence>
<gene>
    <name evidence="8" type="primary">tadA</name>
    <name evidence="10" type="ORF">MED217_16775</name>
</gene>
<dbReference type="HAMAP" id="MF_00972">
    <property type="entry name" value="tRNA_aden_deaminase"/>
    <property type="match status" value="1"/>
</dbReference>
<keyword evidence="6 8" id="KW-0862">Zinc</keyword>
<evidence type="ECO:0000313" key="11">
    <source>
        <dbReference type="Proteomes" id="UP000001601"/>
    </source>
</evidence>
<organism evidence="10 11">
    <name type="scientific">Leeuwenhoekiella blandensis (strain CECT 7118 / CCUG 51940 / KCTC 22103 / MED217)</name>
    <name type="common">Flavobacterium sp. (strain MED217)</name>
    <dbReference type="NCBI Taxonomy" id="398720"/>
    <lineage>
        <taxon>Bacteria</taxon>
        <taxon>Pseudomonadati</taxon>
        <taxon>Bacteroidota</taxon>
        <taxon>Flavobacteriia</taxon>
        <taxon>Flavobacteriales</taxon>
        <taxon>Flavobacteriaceae</taxon>
        <taxon>Leeuwenhoekiella</taxon>
    </lineage>
</organism>
<keyword evidence="4 8" id="KW-0479">Metal-binding</keyword>
<dbReference type="Pfam" id="PF00383">
    <property type="entry name" value="dCMP_cyt_deam_1"/>
    <property type="match status" value="1"/>
</dbReference>
<keyword evidence="5 8" id="KW-0378">Hydrolase</keyword>
<dbReference type="STRING" id="398720.MED217_16775"/>
<dbReference type="GO" id="GO:0008270">
    <property type="term" value="F:zinc ion binding"/>
    <property type="evidence" value="ECO:0007669"/>
    <property type="project" value="UniProtKB-UniRule"/>
</dbReference>
<comment type="caution">
    <text evidence="10">The sequence shown here is derived from an EMBL/GenBank/DDBJ whole genome shotgun (WGS) entry which is preliminary data.</text>
</comment>
<evidence type="ECO:0000256" key="8">
    <source>
        <dbReference type="HAMAP-Rule" id="MF_00972"/>
    </source>
</evidence>
<evidence type="ECO:0000256" key="3">
    <source>
        <dbReference type="ARBA" id="ARBA00022694"/>
    </source>
</evidence>
<sequence>MALIEPFDDHYFMKKALQEAETAFELGEIPVGAVVTVNNRIIARAHNLTERLHDVTAHAEMQAITAAANFLGGKYLTDSTLYVTLEPCQMCAGALYWSQISRIVFGAADTTRGYQKMGTQLHPKTQVTSGIMETEAAQLLKRFFIERRNLN</sequence>
<proteinExistence type="inferred from homology"/>
<evidence type="ECO:0000256" key="6">
    <source>
        <dbReference type="ARBA" id="ARBA00022833"/>
    </source>
</evidence>
<evidence type="ECO:0000259" key="9">
    <source>
        <dbReference type="PROSITE" id="PS51747"/>
    </source>
</evidence>
<dbReference type="InterPro" id="IPR016192">
    <property type="entry name" value="APOBEC/CMP_deaminase_Zn-bd"/>
</dbReference>
<dbReference type="InterPro" id="IPR002125">
    <property type="entry name" value="CMP_dCMP_dom"/>
</dbReference>
<dbReference type="InterPro" id="IPR028883">
    <property type="entry name" value="tRNA_aden_deaminase"/>
</dbReference>
<evidence type="ECO:0000313" key="10">
    <source>
        <dbReference type="EMBL" id="EAQ51216.1"/>
    </source>
</evidence>
<comment type="function">
    <text evidence="8">Catalyzes the deamination of adenosine to inosine at the wobble position 34 of tRNA(Arg2).</text>
</comment>
<dbReference type="EC" id="3.5.4.33" evidence="8"/>
<dbReference type="PROSITE" id="PS51747">
    <property type="entry name" value="CYT_DCMP_DEAMINASES_2"/>
    <property type="match status" value="1"/>
</dbReference>
<comment type="subunit">
    <text evidence="2 8">Homodimer.</text>
</comment>
<dbReference type="PANTHER" id="PTHR11079:SF202">
    <property type="entry name" value="TRNA-SPECIFIC ADENOSINE DEAMINASE"/>
    <property type="match status" value="1"/>
</dbReference>
<dbReference type="Gene3D" id="3.40.140.10">
    <property type="entry name" value="Cytidine Deaminase, domain 2"/>
    <property type="match status" value="1"/>
</dbReference>
<dbReference type="PANTHER" id="PTHR11079">
    <property type="entry name" value="CYTOSINE DEAMINASE FAMILY MEMBER"/>
    <property type="match status" value="1"/>
</dbReference>
<evidence type="ECO:0000256" key="4">
    <source>
        <dbReference type="ARBA" id="ARBA00022723"/>
    </source>
</evidence>
<evidence type="ECO:0000256" key="7">
    <source>
        <dbReference type="ARBA" id="ARBA00048045"/>
    </source>
</evidence>
<evidence type="ECO:0000256" key="5">
    <source>
        <dbReference type="ARBA" id="ARBA00022801"/>
    </source>
</evidence>
<name>A3XHM7_LEEBM</name>
<dbReference type="PROSITE" id="PS00903">
    <property type="entry name" value="CYT_DCMP_DEAMINASES_1"/>
    <property type="match status" value="1"/>
</dbReference>
<comment type="cofactor">
    <cofactor evidence="8">
        <name>Zn(2+)</name>
        <dbReference type="ChEBI" id="CHEBI:29105"/>
    </cofactor>
    <text evidence="8">Binds 1 zinc ion per subunit.</text>
</comment>
<dbReference type="GO" id="GO:0002100">
    <property type="term" value="P:tRNA wobble adenosine to inosine editing"/>
    <property type="evidence" value="ECO:0007669"/>
    <property type="project" value="UniProtKB-UniRule"/>
</dbReference>
<feature type="binding site" evidence="8">
    <location>
        <position position="91"/>
    </location>
    <ligand>
        <name>Zn(2+)</name>
        <dbReference type="ChEBI" id="CHEBI:29105"/>
        <note>catalytic</note>
    </ligand>
</feature>
<dbReference type="CDD" id="cd01285">
    <property type="entry name" value="nucleoside_deaminase"/>
    <property type="match status" value="1"/>
</dbReference>
<accession>A3XHM7</accession>
<reference evidence="10 11" key="1">
    <citation type="journal article" date="2007" name="Nature">
        <title>Light stimulates growth of proteorhodopsin-containing marine Flavobacteria.</title>
        <authorList>
            <person name="Gomez-Consarnau L."/>
            <person name="Gonzalez J.M."/>
            <person name="Coll-Llado M."/>
            <person name="Gourdon P."/>
            <person name="Pascher T."/>
            <person name="Neutze R."/>
            <person name="Pedros-Alio C."/>
            <person name="Pinhassi J."/>
        </authorList>
    </citation>
    <scope>NUCLEOTIDE SEQUENCE [LARGE SCALE GENOMIC DNA]</scope>
    <source>
        <strain evidence="10 11">MED217</strain>
    </source>
</reference>
<dbReference type="GO" id="GO:0052717">
    <property type="term" value="F:tRNA-specific adenosine-34 deaminase activity"/>
    <property type="evidence" value="ECO:0007669"/>
    <property type="project" value="UniProtKB-UniRule"/>
</dbReference>
<feature type="binding site" evidence="8">
    <location>
        <position position="58"/>
    </location>
    <ligand>
        <name>Zn(2+)</name>
        <dbReference type="ChEBI" id="CHEBI:29105"/>
        <note>catalytic</note>
    </ligand>
</feature>
<dbReference type="Proteomes" id="UP000001601">
    <property type="component" value="Unassembled WGS sequence"/>
</dbReference>
<protein>
    <recommendedName>
        <fullName evidence="8">tRNA-specific adenosine deaminase</fullName>
        <ecNumber evidence="8">3.5.4.33</ecNumber>
    </recommendedName>
</protein>
<dbReference type="EMBL" id="AANC01000001">
    <property type="protein sequence ID" value="EAQ51216.1"/>
    <property type="molecule type" value="Genomic_DNA"/>
</dbReference>
<evidence type="ECO:0000256" key="1">
    <source>
        <dbReference type="ARBA" id="ARBA00010669"/>
    </source>
</evidence>
<dbReference type="RefSeq" id="WP_009781695.1">
    <property type="nucleotide sequence ID" value="NZ_CH672395.1"/>
</dbReference>
<feature type="domain" description="CMP/dCMP-type deaminase" evidence="9">
    <location>
        <begin position="7"/>
        <end position="121"/>
    </location>
</feature>
<keyword evidence="11" id="KW-1185">Reference proteome</keyword>
<dbReference type="eggNOG" id="COG0590">
    <property type="taxonomic scope" value="Bacteria"/>
</dbReference>
<dbReference type="InterPro" id="IPR016193">
    <property type="entry name" value="Cytidine_deaminase-like"/>
</dbReference>
<comment type="catalytic activity">
    <reaction evidence="7 8">
        <text>adenosine(34) in tRNA + H2O + H(+) = inosine(34) in tRNA + NH4(+)</text>
        <dbReference type="Rhea" id="RHEA:43168"/>
        <dbReference type="Rhea" id="RHEA-COMP:10373"/>
        <dbReference type="Rhea" id="RHEA-COMP:10374"/>
        <dbReference type="ChEBI" id="CHEBI:15377"/>
        <dbReference type="ChEBI" id="CHEBI:15378"/>
        <dbReference type="ChEBI" id="CHEBI:28938"/>
        <dbReference type="ChEBI" id="CHEBI:74411"/>
        <dbReference type="ChEBI" id="CHEBI:82852"/>
        <dbReference type="EC" id="3.5.4.33"/>
    </reaction>
</comment>
<dbReference type="AlphaFoldDB" id="A3XHM7"/>
<keyword evidence="3 8" id="KW-0819">tRNA processing</keyword>
<dbReference type="OrthoDB" id="9802676at2"/>
<dbReference type="HOGENOM" id="CLU_025810_3_2_10"/>
<feature type="binding site" evidence="8">
    <location>
        <position position="88"/>
    </location>
    <ligand>
        <name>Zn(2+)</name>
        <dbReference type="ChEBI" id="CHEBI:29105"/>
        <note>catalytic</note>
    </ligand>
</feature>